<dbReference type="Pfam" id="PF03797">
    <property type="entry name" value="Autotransporter"/>
    <property type="match status" value="1"/>
</dbReference>
<dbReference type="InterPro" id="IPR014262">
    <property type="entry name" value="HAF_rpt"/>
</dbReference>
<gene>
    <name evidence="2" type="ORF">EA797_19930</name>
</gene>
<evidence type="ECO:0000259" key="1">
    <source>
        <dbReference type="PROSITE" id="PS51208"/>
    </source>
</evidence>
<dbReference type="PROSITE" id="PS51208">
    <property type="entry name" value="AUTOTRANSPORTER"/>
    <property type="match status" value="1"/>
</dbReference>
<dbReference type="RefSeq" id="WP_122168456.1">
    <property type="nucleotide sequence ID" value="NZ_JAMOIB010000014.1"/>
</dbReference>
<dbReference type="AlphaFoldDB" id="A0A3M2HNB8"/>
<keyword evidence="3" id="KW-1185">Reference proteome</keyword>
<evidence type="ECO:0000313" key="2">
    <source>
        <dbReference type="EMBL" id="RMH87767.1"/>
    </source>
</evidence>
<evidence type="ECO:0000313" key="3">
    <source>
        <dbReference type="Proteomes" id="UP000269774"/>
    </source>
</evidence>
<protein>
    <submittedName>
        <fullName evidence="2">Autotransporter domain-containing protein</fullName>
    </submittedName>
</protein>
<dbReference type="OrthoDB" id="6848220at2"/>
<dbReference type="SMART" id="SM00869">
    <property type="entry name" value="Autotransporter"/>
    <property type="match status" value="1"/>
</dbReference>
<dbReference type="InterPro" id="IPR005546">
    <property type="entry name" value="Autotransporte_beta"/>
</dbReference>
<dbReference type="Proteomes" id="UP000269774">
    <property type="component" value="Unassembled WGS sequence"/>
</dbReference>
<comment type="caution">
    <text evidence="2">The sequence shown here is derived from an EMBL/GenBank/DDBJ whole genome shotgun (WGS) entry which is preliminary data.</text>
</comment>
<dbReference type="Gene3D" id="2.40.128.130">
    <property type="entry name" value="Autotransporter beta-domain"/>
    <property type="match status" value="1"/>
</dbReference>
<proteinExistence type="predicted"/>
<dbReference type="EMBL" id="RFFM01000008">
    <property type="protein sequence ID" value="RMH87767.1"/>
    <property type="molecule type" value="Genomic_DNA"/>
</dbReference>
<name>A0A3M2HNB8_9GAMM</name>
<dbReference type="InterPro" id="IPR036709">
    <property type="entry name" value="Autotransporte_beta_dom_sf"/>
</dbReference>
<sequence>MERRVSIASRNSAPLNAGFRHLRLASVILLITASPTWANGLTDLGLLGDETFLSADGTTLGSIYRLGSDGQYYSGIWTAKNGFQTISVAGERTILSSLSADGNVAAGTVLSAGGPTTAFRWTRELGIQTLASLGGAETLAHDISADGKVIVGASKLANGDQHAVRWTNQGVADLGTLAGSTHSYALATSADGAVVVGGSVMGSGTRAFRWADGTMSDLGTLGGSFTVAKAVSASGKTVAGESYNSLSQTRTFVWTTESAMRDIGTLGGSRTYFSNLSSDGTTIVGASDTGTASHAYRWTATSGMSDLGTLGDGGSWAFAVNADGSVVVGEFDLGQRNRGFRWTQATGMQTIEQWLDANGVAIDPASSQVAYAEAVSDDGKVVAGILLNDHTFIARAGEPGSGGSTSGMIDLQEFSASLDATAAAPAAALANTDMILNGAHGSPMRNLVPEGRYSVWAGGDYGQQDDTDADQGSLEVGVATNIGNGVQLNVALGRSYAESETGLGGETKLRGTYLMPEAIIKLGTLPLYATVSGFYSSGDADIDRGYRNAGNIVQSHGETDITIVGGKLRLDWLNAFTVASTAFTPYTSVGHVEVKFDGYTETGGGFPVRWDDRTERTTTGRVGMDAVHTFNPTVSLLGRLEGVHRFDDKSDSASGELLGLSTFELPGQAYRQNWVRAAVGAEAALGGGVGSVMLNGTSEGGDADYWLALNYKWLL</sequence>
<dbReference type="NCBIfam" id="TIGR02913">
    <property type="entry name" value="HAF_rpt"/>
    <property type="match status" value="4"/>
</dbReference>
<feature type="domain" description="Autotransporter" evidence="1">
    <location>
        <begin position="448"/>
        <end position="715"/>
    </location>
</feature>
<dbReference type="SUPFAM" id="SSF103515">
    <property type="entry name" value="Autotransporter"/>
    <property type="match status" value="1"/>
</dbReference>
<dbReference type="SUPFAM" id="SSF82171">
    <property type="entry name" value="DPP6 N-terminal domain-like"/>
    <property type="match status" value="1"/>
</dbReference>
<organism evidence="2 3">
    <name type="scientific">Stutzerimonas zhaodongensis</name>
    <dbReference type="NCBI Taxonomy" id="1176257"/>
    <lineage>
        <taxon>Bacteria</taxon>
        <taxon>Pseudomonadati</taxon>
        <taxon>Pseudomonadota</taxon>
        <taxon>Gammaproteobacteria</taxon>
        <taxon>Pseudomonadales</taxon>
        <taxon>Pseudomonadaceae</taxon>
        <taxon>Stutzerimonas</taxon>
    </lineage>
</organism>
<accession>A0A3M2HNB8</accession>
<reference evidence="2 3" key="1">
    <citation type="submission" date="2018-10" db="EMBL/GenBank/DDBJ databases">
        <title>Pseudomonas zhaodongensis NEAU-ST5-21(T) genome.</title>
        <authorList>
            <person name="Peng J."/>
            <person name="Liu Z.-P."/>
        </authorList>
    </citation>
    <scope>NUCLEOTIDE SEQUENCE [LARGE SCALE GENOMIC DNA]</scope>
    <source>
        <strain evidence="2 3">NEAU-ST5-21</strain>
    </source>
</reference>